<gene>
    <name evidence="1" type="ORF">E0L32_006281</name>
</gene>
<keyword evidence="2" id="KW-1185">Reference proteome</keyword>
<accession>A0A507B948</accession>
<evidence type="ECO:0000313" key="1">
    <source>
        <dbReference type="EMBL" id="TPX13308.1"/>
    </source>
</evidence>
<organism evidence="1 2">
    <name type="scientific">Thyridium curvatum</name>
    <dbReference type="NCBI Taxonomy" id="1093900"/>
    <lineage>
        <taxon>Eukaryota</taxon>
        <taxon>Fungi</taxon>
        <taxon>Dikarya</taxon>
        <taxon>Ascomycota</taxon>
        <taxon>Pezizomycotina</taxon>
        <taxon>Sordariomycetes</taxon>
        <taxon>Sordariomycetidae</taxon>
        <taxon>Thyridiales</taxon>
        <taxon>Thyridiaceae</taxon>
        <taxon>Thyridium</taxon>
    </lineage>
</organism>
<sequence>MCFLEDDATTKVGKERDRIKSFDQLQIDWAVVGKQLQYCSRLFQRGKKL</sequence>
<proteinExistence type="predicted"/>
<dbReference type="OrthoDB" id="4898301at2759"/>
<dbReference type="InParanoid" id="A0A507B948"/>
<name>A0A507B948_9PEZI</name>
<dbReference type="GeneID" id="41973728"/>
<dbReference type="Proteomes" id="UP000319257">
    <property type="component" value="Unassembled WGS sequence"/>
</dbReference>
<evidence type="ECO:0000313" key="2">
    <source>
        <dbReference type="Proteomes" id="UP000319257"/>
    </source>
</evidence>
<reference evidence="1 2" key="1">
    <citation type="submission" date="2019-06" db="EMBL/GenBank/DDBJ databases">
        <title>Draft genome sequence of the filamentous fungus Phialemoniopsis curvata isolated from diesel fuel.</title>
        <authorList>
            <person name="Varaljay V.A."/>
            <person name="Lyon W.J."/>
            <person name="Crouch A.L."/>
            <person name="Drake C.E."/>
            <person name="Hollomon J.M."/>
            <person name="Nadeau L.J."/>
            <person name="Nunn H.S."/>
            <person name="Stevenson B.S."/>
            <person name="Bojanowski C.L."/>
            <person name="Crookes-Goodson W.J."/>
        </authorList>
    </citation>
    <scope>NUCLEOTIDE SEQUENCE [LARGE SCALE GENOMIC DNA]</scope>
    <source>
        <strain evidence="1 2">D216</strain>
    </source>
</reference>
<dbReference type="RefSeq" id="XP_030995019.1">
    <property type="nucleotide sequence ID" value="XM_031140896.1"/>
</dbReference>
<comment type="caution">
    <text evidence="1">The sequence shown here is derived from an EMBL/GenBank/DDBJ whole genome shotgun (WGS) entry which is preliminary data.</text>
</comment>
<protein>
    <submittedName>
        <fullName evidence="1">Uncharacterized protein</fullName>
    </submittedName>
</protein>
<dbReference type="EMBL" id="SKBQ01000035">
    <property type="protein sequence ID" value="TPX13308.1"/>
    <property type="molecule type" value="Genomic_DNA"/>
</dbReference>
<dbReference type="AlphaFoldDB" id="A0A507B948"/>